<dbReference type="Gene3D" id="3.40.1800.20">
    <property type="match status" value="1"/>
</dbReference>
<keyword evidence="8" id="KW-1185">Reference proteome</keyword>
<dbReference type="SUPFAM" id="SSF57716">
    <property type="entry name" value="Glucocorticoid receptor-like (DNA-binding domain)"/>
    <property type="match status" value="1"/>
</dbReference>
<reference evidence="7 8" key="1">
    <citation type="journal article" date="2023" name="Insect Mol. Biol.">
        <title>Genome sequencing provides insights into the evolution of gene families encoding plant cell wall-degrading enzymes in longhorned beetles.</title>
        <authorList>
            <person name="Shin N.R."/>
            <person name="Okamura Y."/>
            <person name="Kirsch R."/>
            <person name="Pauchet Y."/>
        </authorList>
    </citation>
    <scope>NUCLEOTIDE SEQUENCE [LARGE SCALE GENOMIC DNA]</scope>
    <source>
        <strain evidence="7">EAD_L_NR</strain>
    </source>
</reference>
<evidence type="ECO:0000256" key="3">
    <source>
        <dbReference type="ARBA" id="ARBA00022771"/>
    </source>
</evidence>
<keyword evidence="2" id="KW-0677">Repeat</keyword>
<dbReference type="AlphaFoldDB" id="A0AAV8V592"/>
<dbReference type="InterPro" id="IPR012934">
    <property type="entry name" value="Znf_AD"/>
</dbReference>
<evidence type="ECO:0000256" key="4">
    <source>
        <dbReference type="ARBA" id="ARBA00022833"/>
    </source>
</evidence>
<gene>
    <name evidence="7" type="ORF">NQ315_003508</name>
</gene>
<organism evidence="7 8">
    <name type="scientific">Exocentrus adspersus</name>
    <dbReference type="NCBI Taxonomy" id="1586481"/>
    <lineage>
        <taxon>Eukaryota</taxon>
        <taxon>Metazoa</taxon>
        <taxon>Ecdysozoa</taxon>
        <taxon>Arthropoda</taxon>
        <taxon>Hexapoda</taxon>
        <taxon>Insecta</taxon>
        <taxon>Pterygota</taxon>
        <taxon>Neoptera</taxon>
        <taxon>Endopterygota</taxon>
        <taxon>Coleoptera</taxon>
        <taxon>Polyphaga</taxon>
        <taxon>Cucujiformia</taxon>
        <taxon>Chrysomeloidea</taxon>
        <taxon>Cerambycidae</taxon>
        <taxon>Lamiinae</taxon>
        <taxon>Acanthocinini</taxon>
        <taxon>Exocentrus</taxon>
    </lineage>
</organism>
<sequence>MYRIKKFRELKTRKKGTNESKIMCVLCCNTCSKKALEDTEELVKEVLNVVLLETNLTTTKRSAMCLKCSQRVNNIFEFKSGCLYVEDFVTPFVSTEEGKQIDLKEVYIKEKGNKDLIDALLGRDLCRLCLSVVDNECVYLDSSDLHVTFIKDMIKRCIPEINVNNTKNAIICGTCVSCLKDYYNFMESYSESGSTSHFSSQTTGRSMKDETELTYLPAKWKGALKKHTLIHKNPSEIEWFKCHLCDYEAKQKVHLKRHNMAIHKKPWEIEWFKCHLCDFKSKQKADLRRHTLIHKDPSEIEWFECDSCNFKSKYKGSLKVHIISVHRSR</sequence>
<proteinExistence type="predicted"/>
<dbReference type="GO" id="GO:0005634">
    <property type="term" value="C:nucleus"/>
    <property type="evidence" value="ECO:0007669"/>
    <property type="project" value="InterPro"/>
</dbReference>
<dbReference type="SUPFAM" id="SSF57667">
    <property type="entry name" value="beta-beta-alpha zinc fingers"/>
    <property type="match status" value="1"/>
</dbReference>
<keyword evidence="3 5" id="KW-0863">Zinc-finger</keyword>
<dbReference type="GO" id="GO:0008270">
    <property type="term" value="F:zinc ion binding"/>
    <property type="evidence" value="ECO:0007669"/>
    <property type="project" value="UniProtKB-KW"/>
</dbReference>
<accession>A0AAV8V592</accession>
<evidence type="ECO:0000256" key="5">
    <source>
        <dbReference type="PROSITE-ProRule" id="PRU00042"/>
    </source>
</evidence>
<dbReference type="SMART" id="SM00868">
    <property type="entry name" value="zf-AD"/>
    <property type="match status" value="2"/>
</dbReference>
<comment type="caution">
    <text evidence="7">The sequence shown here is derived from an EMBL/GenBank/DDBJ whole genome shotgun (WGS) entry which is preliminary data.</text>
</comment>
<dbReference type="SMART" id="SM00355">
    <property type="entry name" value="ZnF_C2H2"/>
    <property type="match status" value="3"/>
</dbReference>
<dbReference type="PROSITE" id="PS50157">
    <property type="entry name" value="ZINC_FINGER_C2H2_2"/>
    <property type="match status" value="1"/>
</dbReference>
<dbReference type="InterPro" id="IPR013087">
    <property type="entry name" value="Znf_C2H2_type"/>
</dbReference>
<evidence type="ECO:0000313" key="8">
    <source>
        <dbReference type="Proteomes" id="UP001159042"/>
    </source>
</evidence>
<evidence type="ECO:0000256" key="1">
    <source>
        <dbReference type="ARBA" id="ARBA00022723"/>
    </source>
</evidence>
<dbReference type="EMBL" id="JANEYG010000620">
    <property type="protein sequence ID" value="KAJ8909346.1"/>
    <property type="molecule type" value="Genomic_DNA"/>
</dbReference>
<evidence type="ECO:0000256" key="2">
    <source>
        <dbReference type="ARBA" id="ARBA00022737"/>
    </source>
</evidence>
<dbReference type="FunFam" id="3.30.160.60:FF:002203">
    <property type="entry name" value="Zinc finger protein 142-like Protein"/>
    <property type="match status" value="1"/>
</dbReference>
<dbReference type="InterPro" id="IPR036236">
    <property type="entry name" value="Znf_C2H2_sf"/>
</dbReference>
<dbReference type="GO" id="GO:0000981">
    <property type="term" value="F:DNA-binding transcription factor activity, RNA polymerase II-specific"/>
    <property type="evidence" value="ECO:0007669"/>
    <property type="project" value="TreeGrafter"/>
</dbReference>
<name>A0AAV8V592_9CUCU</name>
<dbReference type="GO" id="GO:0000977">
    <property type="term" value="F:RNA polymerase II transcription regulatory region sequence-specific DNA binding"/>
    <property type="evidence" value="ECO:0007669"/>
    <property type="project" value="TreeGrafter"/>
</dbReference>
<keyword evidence="4" id="KW-0862">Zinc</keyword>
<evidence type="ECO:0000259" key="6">
    <source>
        <dbReference type="PROSITE" id="PS50157"/>
    </source>
</evidence>
<dbReference type="PANTHER" id="PTHR24409">
    <property type="entry name" value="ZINC FINGER PROTEIN 142"/>
    <property type="match status" value="1"/>
</dbReference>
<protein>
    <recommendedName>
        <fullName evidence="6">C2H2-type domain-containing protein</fullName>
    </recommendedName>
</protein>
<dbReference type="Gene3D" id="3.30.160.60">
    <property type="entry name" value="Classic Zinc Finger"/>
    <property type="match status" value="2"/>
</dbReference>
<keyword evidence="1" id="KW-0479">Metal-binding</keyword>
<evidence type="ECO:0000313" key="7">
    <source>
        <dbReference type="EMBL" id="KAJ8909346.1"/>
    </source>
</evidence>
<dbReference type="PANTHER" id="PTHR24409:SF295">
    <property type="entry name" value="AZ2-RELATED"/>
    <property type="match status" value="1"/>
</dbReference>
<dbReference type="Proteomes" id="UP001159042">
    <property type="component" value="Unassembled WGS sequence"/>
</dbReference>
<feature type="domain" description="C2H2-type" evidence="6">
    <location>
        <begin position="272"/>
        <end position="299"/>
    </location>
</feature>